<accession>A0A0N7KIQ4</accession>
<dbReference type="Proteomes" id="UP000059680">
    <property type="component" value="Chromosome 4"/>
</dbReference>
<evidence type="ECO:0000313" key="1">
    <source>
        <dbReference type="EMBL" id="BAS88265.1"/>
    </source>
</evidence>
<organism evidence="1 2">
    <name type="scientific">Oryza sativa subsp. japonica</name>
    <name type="common">Rice</name>
    <dbReference type="NCBI Taxonomy" id="39947"/>
    <lineage>
        <taxon>Eukaryota</taxon>
        <taxon>Viridiplantae</taxon>
        <taxon>Streptophyta</taxon>
        <taxon>Embryophyta</taxon>
        <taxon>Tracheophyta</taxon>
        <taxon>Spermatophyta</taxon>
        <taxon>Magnoliopsida</taxon>
        <taxon>Liliopsida</taxon>
        <taxon>Poales</taxon>
        <taxon>Poaceae</taxon>
        <taxon>BOP clade</taxon>
        <taxon>Oryzoideae</taxon>
        <taxon>Oryzeae</taxon>
        <taxon>Oryzinae</taxon>
        <taxon>Oryza</taxon>
        <taxon>Oryza sativa</taxon>
    </lineage>
</organism>
<dbReference type="PaxDb" id="39947-A0A0N7KIQ4"/>
<dbReference type="EMBL" id="AP014960">
    <property type="protein sequence ID" value="BAS88265.1"/>
    <property type="molecule type" value="Genomic_DNA"/>
</dbReference>
<sequence length="98" mass="10765">MWAAADLDSIATSLDNGVLTVRFWKLAPNQIKGTRRRRPPPRCRLRPVAPRAADALLDAATSCVGPQDCHAGARAQGCRHPDAHAGRRHYDAQRRCIS</sequence>
<reference evidence="1 2" key="3">
    <citation type="journal article" date="2013" name="Rice">
        <title>Improvement of the Oryza sativa Nipponbare reference genome using next generation sequence and optical map data.</title>
        <authorList>
            <person name="Kawahara Y."/>
            <person name="de la Bastide M."/>
            <person name="Hamilton J.P."/>
            <person name="Kanamori H."/>
            <person name="McCombie W.R."/>
            <person name="Ouyang S."/>
            <person name="Schwartz D.C."/>
            <person name="Tanaka T."/>
            <person name="Wu J."/>
            <person name="Zhou S."/>
            <person name="Childs K.L."/>
            <person name="Davidson R.M."/>
            <person name="Lin H."/>
            <person name="Quesada-Ocampo L."/>
            <person name="Vaillancourt B."/>
            <person name="Sakai H."/>
            <person name="Lee S.S."/>
            <person name="Kim J."/>
            <person name="Numa H."/>
            <person name="Itoh T."/>
            <person name="Buell C.R."/>
            <person name="Matsumoto T."/>
        </authorList>
    </citation>
    <scope>NUCLEOTIDE SEQUENCE [LARGE SCALE GENOMIC DNA]</scope>
    <source>
        <strain evidence="2">cv. Nipponbare</strain>
    </source>
</reference>
<proteinExistence type="predicted"/>
<gene>
    <name evidence="1" type="ordered locus">Os04g0250450</name>
    <name evidence="1" type="ORF">OSNPB_040250450</name>
</gene>
<reference evidence="2" key="1">
    <citation type="journal article" date="2005" name="Nature">
        <title>The map-based sequence of the rice genome.</title>
        <authorList>
            <consortium name="International rice genome sequencing project (IRGSP)"/>
            <person name="Matsumoto T."/>
            <person name="Wu J."/>
            <person name="Kanamori H."/>
            <person name="Katayose Y."/>
            <person name="Fujisawa M."/>
            <person name="Namiki N."/>
            <person name="Mizuno H."/>
            <person name="Yamamoto K."/>
            <person name="Antonio B.A."/>
            <person name="Baba T."/>
            <person name="Sakata K."/>
            <person name="Nagamura Y."/>
            <person name="Aoki H."/>
            <person name="Arikawa K."/>
            <person name="Arita K."/>
            <person name="Bito T."/>
            <person name="Chiden Y."/>
            <person name="Fujitsuka N."/>
            <person name="Fukunaka R."/>
            <person name="Hamada M."/>
            <person name="Harada C."/>
            <person name="Hayashi A."/>
            <person name="Hijishita S."/>
            <person name="Honda M."/>
            <person name="Hosokawa S."/>
            <person name="Ichikawa Y."/>
            <person name="Idonuma A."/>
            <person name="Iijima M."/>
            <person name="Ikeda M."/>
            <person name="Ikeno M."/>
            <person name="Ito K."/>
            <person name="Ito S."/>
            <person name="Ito T."/>
            <person name="Ito Y."/>
            <person name="Ito Y."/>
            <person name="Iwabuchi A."/>
            <person name="Kamiya K."/>
            <person name="Karasawa W."/>
            <person name="Kurita K."/>
            <person name="Katagiri S."/>
            <person name="Kikuta A."/>
            <person name="Kobayashi H."/>
            <person name="Kobayashi N."/>
            <person name="Machita K."/>
            <person name="Maehara T."/>
            <person name="Masukawa M."/>
            <person name="Mizubayashi T."/>
            <person name="Mukai Y."/>
            <person name="Nagasaki H."/>
            <person name="Nagata Y."/>
            <person name="Naito S."/>
            <person name="Nakashima M."/>
            <person name="Nakama Y."/>
            <person name="Nakamichi Y."/>
            <person name="Nakamura M."/>
            <person name="Meguro A."/>
            <person name="Negishi M."/>
            <person name="Ohta I."/>
            <person name="Ohta T."/>
            <person name="Okamoto M."/>
            <person name="Ono N."/>
            <person name="Saji S."/>
            <person name="Sakaguchi M."/>
            <person name="Sakai K."/>
            <person name="Shibata M."/>
            <person name="Shimokawa T."/>
            <person name="Song J."/>
            <person name="Takazaki Y."/>
            <person name="Terasawa K."/>
            <person name="Tsugane M."/>
            <person name="Tsuji K."/>
            <person name="Ueda S."/>
            <person name="Waki K."/>
            <person name="Yamagata H."/>
            <person name="Yamamoto M."/>
            <person name="Yamamoto S."/>
            <person name="Yamane H."/>
            <person name="Yoshiki S."/>
            <person name="Yoshihara R."/>
            <person name="Yukawa K."/>
            <person name="Zhong H."/>
            <person name="Yano M."/>
            <person name="Yuan Q."/>
            <person name="Ouyang S."/>
            <person name="Liu J."/>
            <person name="Jones K.M."/>
            <person name="Gansberger K."/>
            <person name="Moffat K."/>
            <person name="Hill J."/>
            <person name="Bera J."/>
            <person name="Fadrosh D."/>
            <person name="Jin S."/>
            <person name="Johri S."/>
            <person name="Kim M."/>
            <person name="Overton L."/>
            <person name="Reardon M."/>
            <person name="Tsitrin T."/>
            <person name="Vuong H."/>
            <person name="Weaver B."/>
            <person name="Ciecko A."/>
            <person name="Tallon L."/>
            <person name="Jackson J."/>
            <person name="Pai G."/>
            <person name="Aken S.V."/>
            <person name="Utterback T."/>
            <person name="Reidmuller S."/>
            <person name="Feldblyum T."/>
            <person name="Hsiao J."/>
            <person name="Zismann V."/>
            <person name="Iobst S."/>
            <person name="de Vazeille A.R."/>
            <person name="Buell C.R."/>
            <person name="Ying K."/>
            <person name="Li Y."/>
            <person name="Lu T."/>
            <person name="Huang Y."/>
            <person name="Zhao Q."/>
            <person name="Feng Q."/>
            <person name="Zhang L."/>
            <person name="Zhu J."/>
            <person name="Weng Q."/>
            <person name="Mu J."/>
            <person name="Lu Y."/>
            <person name="Fan D."/>
            <person name="Liu Y."/>
            <person name="Guan J."/>
            <person name="Zhang Y."/>
            <person name="Yu S."/>
            <person name="Liu X."/>
            <person name="Zhang Y."/>
            <person name="Hong G."/>
            <person name="Han B."/>
            <person name="Choisne N."/>
            <person name="Demange N."/>
            <person name="Orjeda G."/>
            <person name="Samain S."/>
            <person name="Cattolico L."/>
            <person name="Pelletier E."/>
            <person name="Couloux A."/>
            <person name="Segurens B."/>
            <person name="Wincker P."/>
            <person name="D'Hont A."/>
            <person name="Scarpelli C."/>
            <person name="Weissenbach J."/>
            <person name="Salanoubat M."/>
            <person name="Quetier F."/>
            <person name="Yu Y."/>
            <person name="Kim H.R."/>
            <person name="Rambo T."/>
            <person name="Currie J."/>
            <person name="Collura K."/>
            <person name="Luo M."/>
            <person name="Yang T."/>
            <person name="Ammiraju J.S.S."/>
            <person name="Engler F."/>
            <person name="Soderlund C."/>
            <person name="Wing R.A."/>
            <person name="Palmer L.E."/>
            <person name="de la Bastide M."/>
            <person name="Spiegel L."/>
            <person name="Nascimento L."/>
            <person name="Zutavern T."/>
            <person name="O'Shaughnessy A."/>
            <person name="Dike S."/>
            <person name="Dedhia N."/>
            <person name="Preston R."/>
            <person name="Balija V."/>
            <person name="McCombie W.R."/>
            <person name="Chow T."/>
            <person name="Chen H."/>
            <person name="Chung M."/>
            <person name="Chen C."/>
            <person name="Shaw J."/>
            <person name="Wu H."/>
            <person name="Hsiao K."/>
            <person name="Chao Y."/>
            <person name="Chu M."/>
            <person name="Cheng C."/>
            <person name="Hour A."/>
            <person name="Lee P."/>
            <person name="Lin S."/>
            <person name="Lin Y."/>
            <person name="Liou J."/>
            <person name="Liu S."/>
            <person name="Hsing Y."/>
            <person name="Raghuvanshi S."/>
            <person name="Mohanty A."/>
            <person name="Bharti A.K."/>
            <person name="Gaur A."/>
            <person name="Gupta V."/>
            <person name="Kumar D."/>
            <person name="Ravi V."/>
            <person name="Vij S."/>
            <person name="Kapur A."/>
            <person name="Khurana P."/>
            <person name="Khurana P."/>
            <person name="Khurana J.P."/>
            <person name="Tyagi A.K."/>
            <person name="Gaikwad K."/>
            <person name="Singh A."/>
            <person name="Dalal V."/>
            <person name="Srivastava S."/>
            <person name="Dixit A."/>
            <person name="Pal A.K."/>
            <person name="Ghazi I.A."/>
            <person name="Yadav M."/>
            <person name="Pandit A."/>
            <person name="Bhargava A."/>
            <person name="Sureshbabu K."/>
            <person name="Batra K."/>
            <person name="Sharma T.R."/>
            <person name="Mohapatra T."/>
            <person name="Singh N.K."/>
            <person name="Messing J."/>
            <person name="Nelson A.B."/>
            <person name="Fuks G."/>
            <person name="Kavchok S."/>
            <person name="Keizer G."/>
            <person name="Linton E."/>
            <person name="Llaca V."/>
            <person name="Song R."/>
            <person name="Tanyolac B."/>
            <person name="Young S."/>
            <person name="Ho-Il K."/>
            <person name="Hahn J.H."/>
            <person name="Sangsakoo G."/>
            <person name="Vanavichit A."/>
            <person name="de Mattos Luiz.A.T."/>
            <person name="Zimmer P.D."/>
            <person name="Malone G."/>
            <person name="Dellagostin O."/>
            <person name="de Oliveira A.C."/>
            <person name="Bevan M."/>
            <person name="Bancroft I."/>
            <person name="Minx P."/>
            <person name="Cordum H."/>
            <person name="Wilson R."/>
            <person name="Cheng Z."/>
            <person name="Jin W."/>
            <person name="Jiang J."/>
            <person name="Leong S.A."/>
            <person name="Iwama H."/>
            <person name="Gojobori T."/>
            <person name="Itoh T."/>
            <person name="Niimura Y."/>
            <person name="Fujii Y."/>
            <person name="Habara T."/>
            <person name="Sakai H."/>
            <person name="Sato Y."/>
            <person name="Wilson G."/>
            <person name="Kumar K."/>
            <person name="McCouch S."/>
            <person name="Juretic N."/>
            <person name="Hoen D."/>
            <person name="Wright S."/>
            <person name="Bruskiewich R."/>
            <person name="Bureau T."/>
            <person name="Miyao A."/>
            <person name="Hirochika H."/>
            <person name="Nishikawa T."/>
            <person name="Kadowaki K."/>
            <person name="Sugiura M."/>
            <person name="Burr B."/>
            <person name="Sasaki T."/>
        </authorList>
    </citation>
    <scope>NUCLEOTIDE SEQUENCE [LARGE SCALE GENOMIC DNA]</scope>
    <source>
        <strain evidence="2">cv. Nipponbare</strain>
    </source>
</reference>
<dbReference type="AlphaFoldDB" id="A0A0N7KIQ4"/>
<name>A0A0N7KIQ4_ORYSJ</name>
<protein>
    <submittedName>
        <fullName evidence="1">Os04g0250450 protein</fullName>
    </submittedName>
</protein>
<keyword evidence="2" id="KW-1185">Reference proteome</keyword>
<evidence type="ECO:0000313" key="2">
    <source>
        <dbReference type="Proteomes" id="UP000059680"/>
    </source>
</evidence>
<reference evidence="1 2" key="2">
    <citation type="journal article" date="2013" name="Plant Cell Physiol.">
        <title>Rice Annotation Project Database (RAP-DB): an integrative and interactive database for rice genomics.</title>
        <authorList>
            <person name="Sakai H."/>
            <person name="Lee S.S."/>
            <person name="Tanaka T."/>
            <person name="Numa H."/>
            <person name="Kim J."/>
            <person name="Kawahara Y."/>
            <person name="Wakimoto H."/>
            <person name="Yang C.C."/>
            <person name="Iwamoto M."/>
            <person name="Abe T."/>
            <person name="Yamada Y."/>
            <person name="Muto A."/>
            <person name="Inokuchi H."/>
            <person name="Ikemura T."/>
            <person name="Matsumoto T."/>
            <person name="Sasaki T."/>
            <person name="Itoh T."/>
        </authorList>
    </citation>
    <scope>NUCLEOTIDE SEQUENCE [LARGE SCALE GENOMIC DNA]</scope>
    <source>
        <strain evidence="2">cv. Nipponbare</strain>
    </source>
</reference>
<dbReference type="InParanoid" id="A0A0N7KIQ4"/>